<comment type="function">
    <text evidence="7">Provides the (R)-glutamate required for cell wall biosynthesis.</text>
</comment>
<feature type="active site" description="Proton donor/acceptor" evidence="7">
    <location>
        <position position="212"/>
    </location>
</feature>
<dbReference type="HAMAP" id="MF_00258">
    <property type="entry name" value="Glu_racemase"/>
    <property type="match status" value="1"/>
</dbReference>
<dbReference type="FunFam" id="3.40.50.1860:FF:000001">
    <property type="entry name" value="Glutamate racemase"/>
    <property type="match status" value="1"/>
</dbReference>
<reference evidence="8 9" key="1">
    <citation type="submission" date="2017-09" db="EMBL/GenBank/DDBJ databases">
        <title>Depth-based differentiation of microbial function through sediment-hosted aquifers and enrichment of novel symbionts in the deep terrestrial subsurface.</title>
        <authorList>
            <person name="Probst A.J."/>
            <person name="Ladd B."/>
            <person name="Jarett J.K."/>
            <person name="Geller-Mcgrath D.E."/>
            <person name="Sieber C.M."/>
            <person name="Emerson J.B."/>
            <person name="Anantharaman K."/>
            <person name="Thomas B.C."/>
            <person name="Malmstrom R."/>
            <person name="Stieglmeier M."/>
            <person name="Klingl A."/>
            <person name="Woyke T."/>
            <person name="Ryan C.M."/>
            <person name="Banfield J.F."/>
        </authorList>
    </citation>
    <scope>NUCLEOTIDE SEQUENCE [LARGE SCALE GENOMIC DNA]</scope>
    <source>
        <strain evidence="8">CG08_land_8_20_14_0_20_45_16</strain>
    </source>
</reference>
<comment type="similarity">
    <text evidence="7">Belongs to the aspartate/glutamate racemases family.</text>
</comment>
<dbReference type="GO" id="GO:0008360">
    <property type="term" value="P:regulation of cell shape"/>
    <property type="evidence" value="ECO:0007669"/>
    <property type="project" value="UniProtKB-KW"/>
</dbReference>
<keyword evidence="4 7" id="KW-0573">Peptidoglycan synthesis</keyword>
<evidence type="ECO:0000313" key="8">
    <source>
        <dbReference type="EMBL" id="PIS31720.1"/>
    </source>
</evidence>
<organism evidence="8 9">
    <name type="scientific">Candidatus Saganbacteria bacterium CG08_land_8_20_14_0_20_45_16</name>
    <dbReference type="NCBI Taxonomy" id="2014293"/>
    <lineage>
        <taxon>Bacteria</taxon>
        <taxon>Bacillati</taxon>
        <taxon>Saganbacteria</taxon>
    </lineage>
</organism>
<dbReference type="PANTHER" id="PTHR21198:SF2">
    <property type="entry name" value="GLUTAMATE RACEMASE"/>
    <property type="match status" value="1"/>
</dbReference>
<dbReference type="InterPro" id="IPR001920">
    <property type="entry name" value="Asp/Glu_race"/>
</dbReference>
<comment type="caution">
    <text evidence="8">The sequence shown here is derived from an EMBL/GenBank/DDBJ whole genome shotgun (WGS) entry which is preliminary data.</text>
</comment>
<evidence type="ECO:0000256" key="7">
    <source>
        <dbReference type="HAMAP-Rule" id="MF_00258"/>
    </source>
</evidence>
<protein>
    <recommendedName>
        <fullName evidence="2 7">Glutamate racemase</fullName>
        <ecNumber evidence="2 7">5.1.1.3</ecNumber>
    </recommendedName>
</protein>
<comment type="pathway">
    <text evidence="7">Cell wall biogenesis; peptidoglycan biosynthesis.</text>
</comment>
<feature type="binding site" evidence="7">
    <location>
        <begin position="213"/>
        <end position="214"/>
    </location>
    <ligand>
        <name>substrate</name>
    </ligand>
</feature>
<dbReference type="GO" id="GO:0071555">
    <property type="term" value="P:cell wall organization"/>
    <property type="evidence" value="ECO:0007669"/>
    <property type="project" value="UniProtKB-KW"/>
</dbReference>
<dbReference type="SUPFAM" id="SSF53681">
    <property type="entry name" value="Aspartate/glutamate racemase"/>
    <property type="match status" value="2"/>
</dbReference>
<dbReference type="UniPathway" id="UPA00219"/>
<dbReference type="Gene3D" id="3.40.50.1860">
    <property type="match status" value="2"/>
</dbReference>
<keyword evidence="3 7" id="KW-0133">Cell shape</keyword>
<evidence type="ECO:0000256" key="6">
    <source>
        <dbReference type="ARBA" id="ARBA00023316"/>
    </source>
</evidence>
<dbReference type="AlphaFoldDB" id="A0A2H0Y1U8"/>
<evidence type="ECO:0000256" key="1">
    <source>
        <dbReference type="ARBA" id="ARBA00001602"/>
    </source>
</evidence>
<dbReference type="PANTHER" id="PTHR21198">
    <property type="entry name" value="GLUTAMATE RACEMASE"/>
    <property type="match status" value="1"/>
</dbReference>
<dbReference type="EMBL" id="PEYM01000004">
    <property type="protein sequence ID" value="PIS31720.1"/>
    <property type="molecule type" value="Genomic_DNA"/>
</dbReference>
<feature type="active site" description="Proton donor/acceptor" evidence="7">
    <location>
        <position position="101"/>
    </location>
</feature>
<evidence type="ECO:0000256" key="2">
    <source>
        <dbReference type="ARBA" id="ARBA00013090"/>
    </source>
</evidence>
<evidence type="ECO:0000256" key="4">
    <source>
        <dbReference type="ARBA" id="ARBA00022984"/>
    </source>
</evidence>
<accession>A0A2H0Y1U8</accession>
<evidence type="ECO:0000256" key="3">
    <source>
        <dbReference type="ARBA" id="ARBA00022960"/>
    </source>
</evidence>
<dbReference type="InterPro" id="IPR004391">
    <property type="entry name" value="Glu_race"/>
</dbReference>
<dbReference type="Proteomes" id="UP000231343">
    <property type="component" value="Unassembled WGS sequence"/>
</dbReference>
<dbReference type="GO" id="GO:0008881">
    <property type="term" value="F:glutamate racemase activity"/>
    <property type="evidence" value="ECO:0007669"/>
    <property type="project" value="UniProtKB-UniRule"/>
</dbReference>
<dbReference type="NCBIfam" id="TIGR00067">
    <property type="entry name" value="glut_race"/>
    <property type="match status" value="1"/>
</dbReference>
<feature type="binding site" evidence="7">
    <location>
        <begin position="38"/>
        <end position="39"/>
    </location>
    <ligand>
        <name>substrate</name>
    </ligand>
</feature>
<dbReference type="InterPro" id="IPR015942">
    <property type="entry name" value="Asp/Glu/hydantoin_racemase"/>
</dbReference>
<keyword evidence="5 7" id="KW-0413">Isomerase</keyword>
<feature type="binding site" evidence="7">
    <location>
        <begin position="70"/>
        <end position="71"/>
    </location>
    <ligand>
        <name>substrate</name>
    </ligand>
</feature>
<evidence type="ECO:0000256" key="5">
    <source>
        <dbReference type="ARBA" id="ARBA00023235"/>
    </source>
</evidence>
<proteinExistence type="inferred from homology"/>
<dbReference type="InterPro" id="IPR033134">
    <property type="entry name" value="Asp/Glu_racemase_AS_2"/>
</dbReference>
<name>A0A2H0Y1U8_UNCSA</name>
<sequence>MSELGSVRRIGIEGISLKHGGATHLEKTIPASPIGVFDSGVGGLTVLVQLSQQLPHEDIIYLADTARIPYGSKSTEEIIKINQEIVPFLIKKGAKLIIMACGTSSAIAYPVIKDEYPIEMISLIEPGAHAALASSKNGRIGVIATAATVNSHAYQHKLKELNSDVEVHATSCPLFVPLIEGGFTETEETKKVAKEYLHPLLKEGIDTLILGCTHYPHLSKVIQEICGHQVILVDPAQEAVLVAQQMLKKADTLKKSSKPASHEYFTTTEPAQFEMIGSRLLGKPIIGTKQVSLS</sequence>
<dbReference type="Pfam" id="PF01177">
    <property type="entry name" value="Asp_Glu_race"/>
    <property type="match status" value="1"/>
</dbReference>
<gene>
    <name evidence="7" type="primary">murI</name>
    <name evidence="8" type="ORF">COT42_00405</name>
</gene>
<comment type="caution">
    <text evidence="7">Lacks conserved residue(s) required for the propagation of feature annotation.</text>
</comment>
<dbReference type="GO" id="GO:0009252">
    <property type="term" value="P:peptidoglycan biosynthetic process"/>
    <property type="evidence" value="ECO:0007669"/>
    <property type="project" value="UniProtKB-UniRule"/>
</dbReference>
<keyword evidence="6 7" id="KW-0961">Cell wall biogenesis/degradation</keyword>
<dbReference type="EC" id="5.1.1.3" evidence="2 7"/>
<dbReference type="PROSITE" id="PS00924">
    <property type="entry name" value="ASP_GLU_RACEMASE_2"/>
    <property type="match status" value="1"/>
</dbReference>
<comment type="catalytic activity">
    <reaction evidence="1 7">
        <text>L-glutamate = D-glutamate</text>
        <dbReference type="Rhea" id="RHEA:12813"/>
        <dbReference type="ChEBI" id="CHEBI:29985"/>
        <dbReference type="ChEBI" id="CHEBI:29986"/>
        <dbReference type="EC" id="5.1.1.3"/>
    </reaction>
</comment>
<evidence type="ECO:0000313" key="9">
    <source>
        <dbReference type="Proteomes" id="UP000231343"/>
    </source>
</evidence>